<evidence type="ECO:0000313" key="3">
    <source>
        <dbReference type="WBParaSite" id="SPAL_0001219300.1"/>
    </source>
</evidence>
<evidence type="ECO:0000256" key="1">
    <source>
        <dbReference type="SAM" id="Coils"/>
    </source>
</evidence>
<accession>A0A0N5C2I4</accession>
<keyword evidence="1" id="KW-0175">Coiled coil</keyword>
<feature type="coiled-coil region" evidence="1">
    <location>
        <begin position="372"/>
        <end position="422"/>
    </location>
</feature>
<dbReference type="STRING" id="174720.A0A0N5C2I4"/>
<protein>
    <submittedName>
        <fullName evidence="3">Peptidase A2 domain-containing protein</fullName>
    </submittedName>
</protein>
<dbReference type="InterPro" id="IPR021109">
    <property type="entry name" value="Peptidase_aspartic_dom_sf"/>
</dbReference>
<dbReference type="WBParaSite" id="SPAL_0001219300.1">
    <property type="protein sequence ID" value="SPAL_0001219300.1"/>
    <property type="gene ID" value="SPAL_0001219300"/>
</dbReference>
<evidence type="ECO:0000313" key="2">
    <source>
        <dbReference type="Proteomes" id="UP000046392"/>
    </source>
</evidence>
<reference evidence="3" key="1">
    <citation type="submission" date="2017-02" db="UniProtKB">
        <authorList>
            <consortium name="WormBaseParasite"/>
        </authorList>
    </citation>
    <scope>IDENTIFICATION</scope>
</reference>
<sequence length="893" mass="101485">MLPRIFKRSDTKKQPAADNHQVFLNQYNALKSNWLQEQKNAKSLSSDEQHQISLIQNNALKMLINNLRLDEAKYLREYPVPTLTDNDMNLDLQPFEKELDATFRKEIGKDQLAVYYVPSLIAKDKGLIKSYYQQHLNNRDSSSTYTLLSTFENIVELMELDGHRAMLGASIHPPKQLGAPIGTYIRMFENYVLRLDGLRMDSNEMMDNAPLNNDRRRQFINGLDSNIRIIVPQPDYYTPWHAFTQAYSSGYSRLYPNKPLFGKAPHRNNNTFSTNNESGIETCENNAKAFKKIVPCELPKTDKVQEDQKFEIIRLRGDVELRDLYIKRNNEEIASLKEQLKETKDYLQTLSLSTTGAQNAALNLKDSHTAHIKEISSSAQEKLEQAIQLEKEKCEKQRQNDLLEWKIRADEIEKDYEKKKNEEIKIIKQIFDEQMTELKTSIGSIKTEAMDTGEPDVLLQKLEKQSQDIITLQQMLRIKQEHTTTASTITSEHCTAYNNFVRFIDNIKHLDLYNAMLTLPSSIASLLTFLSTLLGSRMISTVKQKSSNSHPKTRKIIKQPYHQPLTHNTTSSNWKFGDGPLLATVNSILHEAIAKVVIDIDNTEVLTLIDTGATINVISKVILEMIPSNSFKRLPIDNIVATSANGTKIKIIGKALLTLKLGKSKYVITCYISPDISHDLILGQPGLAEIGDLKISWTNGTVTLGISWTNGTVTLGTHTLELHNAYEMILPVDTLLNPKTHSILNPEVLSAPHLNEKDVFTIVNPRFKGNNLLMTYSQITPVLDGKVNLIIDNIGNNPVMLKKDTLLGHVTLIEQLNENELRITDDGYDSDEADIVDRLPPYPSKIKSKITSKNDFLQLVSLDTSELTDKNILDLKNILWKFRNVFHEFNSTP</sequence>
<dbReference type="SUPFAM" id="SSF50630">
    <property type="entry name" value="Acid proteases"/>
    <property type="match status" value="1"/>
</dbReference>
<dbReference type="Gene3D" id="2.40.70.10">
    <property type="entry name" value="Acid Proteases"/>
    <property type="match status" value="1"/>
</dbReference>
<keyword evidence="2" id="KW-1185">Reference proteome</keyword>
<proteinExistence type="predicted"/>
<dbReference type="AlphaFoldDB" id="A0A0N5C2I4"/>
<dbReference type="CDD" id="cd00303">
    <property type="entry name" value="retropepsin_like"/>
    <property type="match status" value="1"/>
</dbReference>
<organism evidence="2 3">
    <name type="scientific">Strongyloides papillosus</name>
    <name type="common">Intestinal threadworm</name>
    <dbReference type="NCBI Taxonomy" id="174720"/>
    <lineage>
        <taxon>Eukaryota</taxon>
        <taxon>Metazoa</taxon>
        <taxon>Ecdysozoa</taxon>
        <taxon>Nematoda</taxon>
        <taxon>Chromadorea</taxon>
        <taxon>Rhabditida</taxon>
        <taxon>Tylenchina</taxon>
        <taxon>Panagrolaimomorpha</taxon>
        <taxon>Strongyloidoidea</taxon>
        <taxon>Strongyloididae</taxon>
        <taxon>Strongyloides</taxon>
    </lineage>
</organism>
<dbReference type="Proteomes" id="UP000046392">
    <property type="component" value="Unplaced"/>
</dbReference>
<name>A0A0N5C2I4_STREA</name>